<keyword evidence="5" id="KW-0408">Iron</keyword>
<dbReference type="InterPro" id="IPR044399">
    <property type="entry name" value="Mb-like_M"/>
</dbReference>
<dbReference type="InterPro" id="IPR009050">
    <property type="entry name" value="Globin-like_sf"/>
</dbReference>
<dbReference type="PIRSF" id="PIRSF002026">
    <property type="entry name" value="Nematode_globin"/>
    <property type="match status" value="1"/>
</dbReference>
<name>A0ABR1E2E8_NECAM</name>
<evidence type="ECO:0000259" key="7">
    <source>
        <dbReference type="PROSITE" id="PS01033"/>
    </source>
</evidence>
<dbReference type="InterPro" id="IPR012292">
    <property type="entry name" value="Globin/Proto"/>
</dbReference>
<keyword evidence="2 6" id="KW-0349">Heme</keyword>
<evidence type="ECO:0000256" key="2">
    <source>
        <dbReference type="ARBA" id="ARBA00022617"/>
    </source>
</evidence>
<dbReference type="InterPro" id="IPR000971">
    <property type="entry name" value="Globin"/>
</dbReference>
<evidence type="ECO:0000313" key="9">
    <source>
        <dbReference type="Proteomes" id="UP001303046"/>
    </source>
</evidence>
<dbReference type="CDD" id="cd01040">
    <property type="entry name" value="Mb-like"/>
    <property type="match status" value="1"/>
</dbReference>
<comment type="caution">
    <text evidence="8">The sequence shown here is derived from an EMBL/GenBank/DDBJ whole genome shotgun (WGS) entry which is preliminary data.</text>
</comment>
<evidence type="ECO:0000256" key="3">
    <source>
        <dbReference type="ARBA" id="ARBA00022621"/>
    </source>
</evidence>
<feature type="domain" description="Globin" evidence="7">
    <location>
        <begin position="36"/>
        <end position="186"/>
    </location>
</feature>
<dbReference type="PROSITE" id="PS01033">
    <property type="entry name" value="GLOBIN"/>
    <property type="match status" value="1"/>
</dbReference>
<keyword evidence="4" id="KW-0479">Metal-binding</keyword>
<accession>A0ABR1E2E8</accession>
<protein>
    <recommendedName>
        <fullName evidence="7">Globin domain-containing protein</fullName>
    </recommendedName>
</protein>
<evidence type="ECO:0000256" key="4">
    <source>
        <dbReference type="ARBA" id="ARBA00022723"/>
    </source>
</evidence>
<comment type="similarity">
    <text evidence="6">Belongs to the globin family.</text>
</comment>
<sequence length="193" mass="22430">MQKSPRLTEFHKQARSEFARKNMGIQWNDVGFSVTMLPTAEVKKHAKQSLELAKIGKGPSELQNGKEFYKYMFTNHPDLRRYFKGAESFTADDVEKSERFEKQGQRILLAVHILADTFDDDMTFRAYARETVNRHRQYKMDPELWSAFFTVLVNFLASRGSVSDEQKKAWEQLGKVFNEECQSHLTSLGLPHC</sequence>
<evidence type="ECO:0000256" key="6">
    <source>
        <dbReference type="RuleBase" id="RU000356"/>
    </source>
</evidence>
<proteinExistence type="inferred from homology"/>
<dbReference type="InterPro" id="IPR012085">
    <property type="entry name" value="Globin_nematode"/>
</dbReference>
<evidence type="ECO:0000313" key="8">
    <source>
        <dbReference type="EMBL" id="KAK6756875.1"/>
    </source>
</evidence>
<evidence type="ECO:0000256" key="5">
    <source>
        <dbReference type="ARBA" id="ARBA00023004"/>
    </source>
</evidence>
<gene>
    <name evidence="8" type="primary">Necator_chrV.g19768</name>
    <name evidence="8" type="ORF">RB195_014976</name>
</gene>
<keyword evidence="9" id="KW-1185">Reference proteome</keyword>
<dbReference type="Proteomes" id="UP001303046">
    <property type="component" value="Unassembled WGS sequence"/>
</dbReference>
<dbReference type="EMBL" id="JAVFWL010000005">
    <property type="protein sequence ID" value="KAK6756875.1"/>
    <property type="molecule type" value="Genomic_DNA"/>
</dbReference>
<dbReference type="Pfam" id="PF00042">
    <property type="entry name" value="Globin"/>
    <property type="match status" value="1"/>
</dbReference>
<keyword evidence="1 6" id="KW-0813">Transport</keyword>
<organism evidence="8 9">
    <name type="scientific">Necator americanus</name>
    <name type="common">Human hookworm</name>
    <dbReference type="NCBI Taxonomy" id="51031"/>
    <lineage>
        <taxon>Eukaryota</taxon>
        <taxon>Metazoa</taxon>
        <taxon>Ecdysozoa</taxon>
        <taxon>Nematoda</taxon>
        <taxon>Chromadorea</taxon>
        <taxon>Rhabditida</taxon>
        <taxon>Rhabditina</taxon>
        <taxon>Rhabditomorpha</taxon>
        <taxon>Strongyloidea</taxon>
        <taxon>Ancylostomatidae</taxon>
        <taxon>Bunostominae</taxon>
        <taxon>Necator</taxon>
    </lineage>
</organism>
<dbReference type="SUPFAM" id="SSF46458">
    <property type="entry name" value="Globin-like"/>
    <property type="match status" value="1"/>
</dbReference>
<dbReference type="Gene3D" id="1.10.490.10">
    <property type="entry name" value="Globins"/>
    <property type="match status" value="1"/>
</dbReference>
<reference evidence="8 9" key="1">
    <citation type="submission" date="2023-08" db="EMBL/GenBank/DDBJ databases">
        <title>A Necator americanus chromosomal reference genome.</title>
        <authorList>
            <person name="Ilik V."/>
            <person name="Petrzelkova K.J."/>
            <person name="Pardy F."/>
            <person name="Fuh T."/>
            <person name="Niatou-Singa F.S."/>
            <person name="Gouil Q."/>
            <person name="Baker L."/>
            <person name="Ritchie M.E."/>
            <person name="Jex A.R."/>
            <person name="Gazzola D."/>
            <person name="Li H."/>
            <person name="Toshio Fujiwara R."/>
            <person name="Zhan B."/>
            <person name="Aroian R.V."/>
            <person name="Pafco B."/>
            <person name="Schwarz E.M."/>
        </authorList>
    </citation>
    <scope>NUCLEOTIDE SEQUENCE [LARGE SCALE GENOMIC DNA]</scope>
    <source>
        <strain evidence="8 9">Aroian</strain>
        <tissue evidence="8">Whole animal</tissue>
    </source>
</reference>
<keyword evidence="3 6" id="KW-0561">Oxygen transport</keyword>
<evidence type="ECO:0000256" key="1">
    <source>
        <dbReference type="ARBA" id="ARBA00022448"/>
    </source>
</evidence>